<feature type="transmembrane region" description="Helical" evidence="8">
    <location>
        <begin position="564"/>
        <end position="583"/>
    </location>
</feature>
<feature type="compositionally biased region" description="Polar residues" evidence="7">
    <location>
        <begin position="328"/>
        <end position="337"/>
    </location>
</feature>
<feature type="transmembrane region" description="Helical" evidence="8">
    <location>
        <begin position="589"/>
        <end position="610"/>
    </location>
</feature>
<dbReference type="Gene3D" id="1.10.287.70">
    <property type="match status" value="1"/>
</dbReference>
<dbReference type="GO" id="GO:0005249">
    <property type="term" value="F:voltage-gated potassium channel activity"/>
    <property type="evidence" value="ECO:0007669"/>
    <property type="project" value="TreeGrafter"/>
</dbReference>
<evidence type="ECO:0000259" key="9">
    <source>
        <dbReference type="PROSITE" id="PS50042"/>
    </source>
</evidence>
<evidence type="ECO:0000256" key="5">
    <source>
        <dbReference type="ARBA" id="ARBA00023065"/>
    </source>
</evidence>
<feature type="region of interest" description="Disordered" evidence="7">
    <location>
        <begin position="119"/>
        <end position="203"/>
    </location>
</feature>
<dbReference type="EMBL" id="HBFQ01048600">
    <property type="protein sequence ID" value="CAD8860374.1"/>
    <property type="molecule type" value="Transcribed_RNA"/>
</dbReference>
<feature type="transmembrane region" description="Helical" evidence="8">
    <location>
        <begin position="523"/>
        <end position="543"/>
    </location>
</feature>
<keyword evidence="4 8" id="KW-1133">Transmembrane helix</keyword>
<dbReference type="GO" id="GO:0042391">
    <property type="term" value="P:regulation of membrane potential"/>
    <property type="evidence" value="ECO:0007669"/>
    <property type="project" value="TreeGrafter"/>
</dbReference>
<feature type="transmembrane region" description="Helical" evidence="8">
    <location>
        <begin position="435"/>
        <end position="456"/>
    </location>
</feature>
<accession>A0A7S1ANV2</accession>
<keyword evidence="5" id="KW-0406">Ion transport</keyword>
<keyword evidence="2" id="KW-0813">Transport</keyword>
<dbReference type="AlphaFoldDB" id="A0A7S1ANV2"/>
<keyword evidence="6 8" id="KW-0472">Membrane</keyword>
<dbReference type="GO" id="GO:0005886">
    <property type="term" value="C:plasma membrane"/>
    <property type="evidence" value="ECO:0007669"/>
    <property type="project" value="TreeGrafter"/>
</dbReference>
<feature type="region of interest" description="Disordered" evidence="7">
    <location>
        <begin position="302"/>
        <end position="337"/>
    </location>
</feature>
<comment type="subcellular location">
    <subcellularLocation>
        <location evidence="1">Membrane</location>
        <topology evidence="1">Multi-pass membrane protein</topology>
    </subcellularLocation>
</comment>
<feature type="compositionally biased region" description="Polar residues" evidence="7">
    <location>
        <begin position="148"/>
        <end position="164"/>
    </location>
</feature>
<dbReference type="PANTHER" id="PTHR10217:SF435">
    <property type="entry name" value="POTASSIUM VOLTAGE-GATED CHANNEL PROTEIN EAG"/>
    <property type="match status" value="1"/>
</dbReference>
<gene>
    <name evidence="10" type="ORF">NSCI0253_LOCUS34728</name>
</gene>
<feature type="region of interest" description="Disordered" evidence="7">
    <location>
        <begin position="84"/>
        <end position="105"/>
    </location>
</feature>
<proteinExistence type="predicted"/>
<keyword evidence="3 8" id="KW-0812">Transmembrane</keyword>
<dbReference type="SUPFAM" id="SSF81324">
    <property type="entry name" value="Voltage-gated potassium channels"/>
    <property type="match status" value="1"/>
</dbReference>
<dbReference type="SUPFAM" id="SSF51206">
    <property type="entry name" value="cAMP-binding domain-like"/>
    <property type="match status" value="1"/>
</dbReference>
<dbReference type="InterPro" id="IPR000595">
    <property type="entry name" value="cNMP-bd_dom"/>
</dbReference>
<feature type="transmembrane region" description="Helical" evidence="8">
    <location>
        <begin position="477"/>
        <end position="503"/>
    </location>
</feature>
<dbReference type="Gene3D" id="2.60.120.10">
    <property type="entry name" value="Jelly Rolls"/>
    <property type="match status" value="1"/>
</dbReference>
<reference evidence="10" key="1">
    <citation type="submission" date="2021-01" db="EMBL/GenBank/DDBJ databases">
        <authorList>
            <person name="Corre E."/>
            <person name="Pelletier E."/>
            <person name="Niang G."/>
            <person name="Scheremetjew M."/>
            <person name="Finn R."/>
            <person name="Kale V."/>
            <person name="Holt S."/>
            <person name="Cochrane G."/>
            <person name="Meng A."/>
            <person name="Brown T."/>
            <person name="Cohen L."/>
        </authorList>
    </citation>
    <scope>NUCLEOTIDE SEQUENCE</scope>
</reference>
<organism evidence="10">
    <name type="scientific">Noctiluca scintillans</name>
    <name type="common">Sea sparkle</name>
    <name type="synonym">Red tide dinoflagellate</name>
    <dbReference type="NCBI Taxonomy" id="2966"/>
    <lineage>
        <taxon>Eukaryota</taxon>
        <taxon>Sar</taxon>
        <taxon>Alveolata</taxon>
        <taxon>Dinophyceae</taxon>
        <taxon>Noctilucales</taxon>
        <taxon>Noctilucaceae</taxon>
        <taxon>Noctiluca</taxon>
    </lineage>
</organism>
<evidence type="ECO:0000256" key="1">
    <source>
        <dbReference type="ARBA" id="ARBA00004141"/>
    </source>
</evidence>
<feature type="compositionally biased region" description="Basic and acidic residues" evidence="7">
    <location>
        <begin position="312"/>
        <end position="323"/>
    </location>
</feature>
<feature type="transmembrane region" description="Helical" evidence="8">
    <location>
        <begin position="392"/>
        <end position="415"/>
    </location>
</feature>
<dbReference type="InterPro" id="IPR005821">
    <property type="entry name" value="Ion_trans_dom"/>
</dbReference>
<feature type="domain" description="Cyclic nucleotide-binding" evidence="9">
    <location>
        <begin position="691"/>
        <end position="798"/>
    </location>
</feature>
<dbReference type="Pfam" id="PF00520">
    <property type="entry name" value="Ion_trans"/>
    <property type="match status" value="1"/>
</dbReference>
<evidence type="ECO:0000256" key="8">
    <source>
        <dbReference type="SAM" id="Phobius"/>
    </source>
</evidence>
<dbReference type="InterPro" id="IPR014710">
    <property type="entry name" value="RmlC-like_jellyroll"/>
</dbReference>
<name>A0A7S1ANV2_NOCSC</name>
<dbReference type="InterPro" id="IPR050818">
    <property type="entry name" value="KCNH_animal-type"/>
</dbReference>
<evidence type="ECO:0000313" key="10">
    <source>
        <dbReference type="EMBL" id="CAD8860374.1"/>
    </source>
</evidence>
<dbReference type="InterPro" id="IPR018490">
    <property type="entry name" value="cNMP-bd_dom_sf"/>
</dbReference>
<dbReference type="SMART" id="SM00100">
    <property type="entry name" value="cNMP"/>
    <property type="match status" value="1"/>
</dbReference>
<evidence type="ECO:0000256" key="4">
    <source>
        <dbReference type="ARBA" id="ARBA00022989"/>
    </source>
</evidence>
<evidence type="ECO:0000256" key="7">
    <source>
        <dbReference type="SAM" id="MobiDB-lite"/>
    </source>
</evidence>
<dbReference type="PROSITE" id="PS50042">
    <property type="entry name" value="CNMP_BINDING_3"/>
    <property type="match status" value="1"/>
</dbReference>
<sequence length="853" mass="94740">MMVENEVAPSPKASVVQTFSHASPWSALVESDICDVEQPKLNNHSKSEEVEDLLSLLQGIEEKVEALGNVPKLLQALLDSLIADPSSDSGLSERTGENSFEEMFSRRTLRSHSLAKAIQGGRCGRMRQSRSCNSLDGASSRRARARTCDQQPQETPEPTSSWATGDNLRGSSEPCGDQQKRKVGTLTFPGSLGCSPSKMEGGGSLPSRAMISRARLRDVLFNCDSDKTHRIRRRSLPVPSSSAGTVTPFYGTRRHSDPSLYVAAIPHAQIVLPSSRRPSNCSTNSNITSITSVSASSRLVSGKAGSHLQVPSERDPSSLRGRPDIGISRNSSPAQVETTERAPEMWAMARSNTVPTLSTASKDNIRPSLRSGEPRPTAHTLWMLAPNSLVRLAFDMLVCVYIVVSGLIVPTMFAYPGTQMHSSDLVSGFLQFGDVLWLAFICLNFRTGAFCAGQIVNNPWKVALGYAKRWLVFDLSIAWPSVFAPTSGPWSLLMGVLKMLRVLRLAPLLSKFQMRYHKVVRPLKGFLLVALLSHVLTCAWRLAQMADQAEWGPHDDWKQRYIMDQYWVLMTMTTVGFGDVYPLGPTARMYAISVMLFSPLFFGTVVTILTHVTKETFADKVEDRVAEASLFMTRRRVPLEVHRRVERNLRYQLNHERQMSLSPDLFASLSPAVQRELSLALLSSTVLQFNLFKGAQHAFVAEIAQAHMWVHSLPGDVVAEEGQLMQEVVFVMHGRLLMSWSEETGDEASFDMDVEIRSGGWFGEGCLFNQELEQKSTVVAIAETEMAVLSASEYIRIIQKYPRILAQHRRIEKGLLDGSVTLQDLRYVPPRTSTDEFSVAYRLKRRFSQVGSP</sequence>
<evidence type="ECO:0000256" key="3">
    <source>
        <dbReference type="ARBA" id="ARBA00022692"/>
    </source>
</evidence>
<evidence type="ECO:0000256" key="6">
    <source>
        <dbReference type="ARBA" id="ARBA00023136"/>
    </source>
</evidence>
<dbReference type="Pfam" id="PF00027">
    <property type="entry name" value="cNMP_binding"/>
    <property type="match status" value="1"/>
</dbReference>
<evidence type="ECO:0000256" key="2">
    <source>
        <dbReference type="ARBA" id="ARBA00022448"/>
    </source>
</evidence>
<dbReference type="PANTHER" id="PTHR10217">
    <property type="entry name" value="VOLTAGE AND LIGAND GATED POTASSIUM CHANNEL"/>
    <property type="match status" value="1"/>
</dbReference>
<protein>
    <recommendedName>
        <fullName evidence="9">Cyclic nucleotide-binding domain-containing protein</fullName>
    </recommendedName>
</protein>
<dbReference type="CDD" id="cd00038">
    <property type="entry name" value="CAP_ED"/>
    <property type="match status" value="1"/>
</dbReference>